<protein>
    <submittedName>
        <fullName evidence="2">DUF3943 domain-containing protein</fullName>
    </submittedName>
</protein>
<accession>A0A1I7Z5Z5</accession>
<name>A0A1I7Z5Z5_9BILA</name>
<proteinExistence type="predicted"/>
<evidence type="ECO:0000313" key="2">
    <source>
        <dbReference type="WBParaSite" id="L893_g23188.t1"/>
    </source>
</evidence>
<dbReference type="Proteomes" id="UP000095287">
    <property type="component" value="Unplaced"/>
</dbReference>
<organism evidence="1 2">
    <name type="scientific">Steinernema glaseri</name>
    <dbReference type="NCBI Taxonomy" id="37863"/>
    <lineage>
        <taxon>Eukaryota</taxon>
        <taxon>Metazoa</taxon>
        <taxon>Ecdysozoa</taxon>
        <taxon>Nematoda</taxon>
        <taxon>Chromadorea</taxon>
        <taxon>Rhabditida</taxon>
        <taxon>Tylenchina</taxon>
        <taxon>Panagrolaimomorpha</taxon>
        <taxon>Strongyloidoidea</taxon>
        <taxon>Steinernematidae</taxon>
        <taxon>Steinernema</taxon>
    </lineage>
</organism>
<dbReference type="AlphaFoldDB" id="A0A1I7Z5Z5"/>
<dbReference type="WBParaSite" id="L893_g23188.t1">
    <property type="protein sequence ID" value="L893_g23188.t1"/>
    <property type="gene ID" value="L893_g23188"/>
</dbReference>
<sequence length="126" mass="14577">MEKSYRVSRFARVASLNELIWSFIGLDYGLTSNLSEVPRPDRGDSVCNLGHFFGAFLTNVFFTPEKEYLQYLPWFLLGCLLSTEQFRDREEFHVTSLSQRTISISKALYTRTILLSIASVMHRIIT</sequence>
<reference evidence="2" key="1">
    <citation type="submission" date="2016-11" db="UniProtKB">
        <authorList>
            <consortium name="WormBaseParasite"/>
        </authorList>
    </citation>
    <scope>IDENTIFICATION</scope>
</reference>
<keyword evidence="1" id="KW-1185">Reference proteome</keyword>
<evidence type="ECO:0000313" key="1">
    <source>
        <dbReference type="Proteomes" id="UP000095287"/>
    </source>
</evidence>